<dbReference type="GO" id="GO:0017022">
    <property type="term" value="F:myosin binding"/>
    <property type="evidence" value="ECO:0007669"/>
    <property type="project" value="InterPro"/>
</dbReference>
<feature type="non-terminal residue" evidence="2">
    <location>
        <position position="1"/>
    </location>
</feature>
<evidence type="ECO:0000313" key="3">
    <source>
        <dbReference type="Proteomes" id="UP000552319"/>
    </source>
</evidence>
<dbReference type="PANTHER" id="PTHR18949:SF0">
    <property type="entry name" value="CALDESMON"/>
    <property type="match status" value="1"/>
</dbReference>
<comment type="caution">
    <text evidence="2">The sequence shown here is derived from an EMBL/GenBank/DDBJ whole genome shotgun (WGS) entry which is preliminary data.</text>
</comment>
<organism evidence="2 3">
    <name type="scientific">Quiscalus mexicanus</name>
    <name type="common">Great-tailed grackle</name>
    <name type="synonym">Cassidix mexicanus</name>
    <dbReference type="NCBI Taxonomy" id="64278"/>
    <lineage>
        <taxon>Eukaryota</taxon>
        <taxon>Metazoa</taxon>
        <taxon>Chordata</taxon>
        <taxon>Craniata</taxon>
        <taxon>Vertebrata</taxon>
        <taxon>Euteleostomi</taxon>
        <taxon>Archelosauria</taxon>
        <taxon>Archosauria</taxon>
        <taxon>Dinosauria</taxon>
        <taxon>Saurischia</taxon>
        <taxon>Theropoda</taxon>
        <taxon>Coelurosauria</taxon>
        <taxon>Aves</taxon>
        <taxon>Neognathae</taxon>
        <taxon>Neoaves</taxon>
        <taxon>Telluraves</taxon>
        <taxon>Australaves</taxon>
        <taxon>Passeriformes</taxon>
        <taxon>Passeroidea</taxon>
        <taxon>Icteridae</taxon>
        <taxon>Quiscalus</taxon>
    </lineage>
</organism>
<dbReference type="GO" id="GO:0051017">
    <property type="term" value="P:actin filament bundle assembly"/>
    <property type="evidence" value="ECO:0007669"/>
    <property type="project" value="TreeGrafter"/>
</dbReference>
<feature type="region of interest" description="Disordered" evidence="1">
    <location>
        <begin position="1"/>
        <end position="538"/>
    </location>
</feature>
<dbReference type="GO" id="GO:0015629">
    <property type="term" value="C:actin cytoskeleton"/>
    <property type="evidence" value="ECO:0007669"/>
    <property type="project" value="TreeGrafter"/>
</dbReference>
<feature type="compositionally biased region" description="Basic and acidic residues" evidence="1">
    <location>
        <begin position="1"/>
        <end position="13"/>
    </location>
</feature>
<dbReference type="GO" id="GO:0006936">
    <property type="term" value="P:muscle contraction"/>
    <property type="evidence" value="ECO:0007669"/>
    <property type="project" value="InterPro"/>
</dbReference>
<dbReference type="Pfam" id="PF02029">
    <property type="entry name" value="Caldesmon"/>
    <property type="match status" value="2"/>
</dbReference>
<dbReference type="InterPro" id="IPR006017">
    <property type="entry name" value="Caldesmon"/>
</dbReference>
<feature type="compositionally biased region" description="Basic and acidic residues" evidence="1">
    <location>
        <begin position="122"/>
        <end position="138"/>
    </location>
</feature>
<feature type="compositionally biased region" description="Basic and acidic residues" evidence="1">
    <location>
        <begin position="384"/>
        <end position="454"/>
    </location>
</feature>
<accession>A0A7L2F441</accession>
<protein>
    <submittedName>
        <fullName evidence="2">CALD1 protein</fullName>
    </submittedName>
</protein>
<feature type="compositionally biased region" description="Basic and acidic residues" evidence="1">
    <location>
        <begin position="75"/>
        <end position="98"/>
    </location>
</feature>
<dbReference type="Proteomes" id="UP000552319">
    <property type="component" value="Unassembled WGS sequence"/>
</dbReference>
<dbReference type="EMBL" id="VWYF01010266">
    <property type="protein sequence ID" value="NXQ68604.1"/>
    <property type="molecule type" value="Genomic_DNA"/>
</dbReference>
<name>A0A7L2F441_QUIME</name>
<feature type="region of interest" description="Disordered" evidence="1">
    <location>
        <begin position="610"/>
        <end position="703"/>
    </location>
</feature>
<dbReference type="PANTHER" id="PTHR18949">
    <property type="entry name" value="CALDESMON"/>
    <property type="match status" value="1"/>
</dbReference>
<sequence length="703" mass="81020">MRLEAERLSYQRNDDDDEEAARERRRRARQERLRQKEEGDLSGEATEKSEVNAQNSVAGEESKRSTDDEAALLERLARREERRQKRLQEALERQKELDPTITDGSLSVPSRREVNNVEENETTGKEEKAETRRGRCEIEETETVTKSYQRNNWRQDGEEEGKKEEKDKEEEKPKEETIEENQVDVTAEKSTDKEEGVTVNAEEHKAENDTNAVPEGTQSVTDAVDKEKLRDEEKAEEERKEAEERERLKAEEEKRAAEEKQRAEEEKRAAEERAKAEEEKRAAEERERAKAEEERRAAEEKQKAEEERRAAEERAKAEEEKRAAEEKAKLEAEKLKEKQKMEEQKIEDEKRQAAVSKKQEEEKVEAKKEKLPEEKLQATSIQDQDDKGKAPKEEMKSVWDRKKGVPEQKAQNGEREPPASKLKRTENAFGLEDQRRRRGESESEELEKLKEKQQEAAAELDELKKRREERRKILEEEEQKKKQEEAERKIREEEEKRRMKEEIERRRAEAAEKRQKMPEDGVSEDKKPFKCLSPKGSSLKIEERTEFLNKSAQKSGMKPTQTTAVVSKIDSRLEQYTSAIGGTKASRPKASDLHVPAEGVRNIKSMWEKGNVFSSPSGTGTPNKETAGLKVGVSSRINEWLTKTPEGNKSPAPKPSDLRPGDVSGKRNLWEKQSVEKPGAASKVSATGKKSETNGLRQFEKEP</sequence>
<proteinExistence type="predicted"/>
<keyword evidence="3" id="KW-1185">Reference proteome</keyword>
<dbReference type="PRINTS" id="PR01076">
    <property type="entry name" value="CALDESMON"/>
</dbReference>
<feature type="compositionally biased region" description="Basic and acidic residues" evidence="1">
    <location>
        <begin position="461"/>
        <end position="528"/>
    </location>
</feature>
<feature type="compositionally biased region" description="Basic and acidic residues" evidence="1">
    <location>
        <begin position="30"/>
        <end position="50"/>
    </location>
</feature>
<feature type="non-terminal residue" evidence="2">
    <location>
        <position position="703"/>
    </location>
</feature>
<feature type="compositionally biased region" description="Basic and acidic residues" evidence="1">
    <location>
        <begin position="153"/>
        <end position="176"/>
    </location>
</feature>
<evidence type="ECO:0000256" key="1">
    <source>
        <dbReference type="SAM" id="MobiDB-lite"/>
    </source>
</evidence>
<feature type="compositionally biased region" description="Polar residues" evidence="1">
    <location>
        <begin position="612"/>
        <end position="624"/>
    </location>
</feature>
<dbReference type="GO" id="GO:0005516">
    <property type="term" value="F:calmodulin binding"/>
    <property type="evidence" value="ECO:0007669"/>
    <property type="project" value="InterPro"/>
</dbReference>
<feature type="compositionally biased region" description="Basic and acidic residues" evidence="1">
    <location>
        <begin position="223"/>
        <end position="376"/>
    </location>
</feature>
<dbReference type="AlphaFoldDB" id="A0A7L2F441"/>
<feature type="compositionally biased region" description="Basic and acidic residues" evidence="1">
    <location>
        <begin position="656"/>
        <end position="675"/>
    </location>
</feature>
<reference evidence="2 3" key="1">
    <citation type="submission" date="2019-09" db="EMBL/GenBank/DDBJ databases">
        <title>Bird 10,000 Genomes (B10K) Project - Family phase.</title>
        <authorList>
            <person name="Zhang G."/>
        </authorList>
    </citation>
    <scope>NUCLEOTIDE SEQUENCE [LARGE SCALE GENOMIC DNA]</scope>
    <source>
        <strain evidence="2">B10K-DU-001-31</strain>
        <tissue evidence="2">Muscle</tissue>
    </source>
</reference>
<dbReference type="GO" id="GO:0001525">
    <property type="term" value="P:angiogenesis"/>
    <property type="evidence" value="ECO:0007669"/>
    <property type="project" value="TreeGrafter"/>
</dbReference>
<feature type="compositionally biased region" description="Basic and acidic residues" evidence="1">
    <location>
        <begin position="186"/>
        <end position="208"/>
    </location>
</feature>
<dbReference type="GO" id="GO:0003779">
    <property type="term" value="F:actin binding"/>
    <property type="evidence" value="ECO:0007669"/>
    <property type="project" value="InterPro"/>
</dbReference>
<dbReference type="InterPro" id="IPR006018">
    <property type="entry name" value="Caldesmon_LSP"/>
</dbReference>
<evidence type="ECO:0000313" key="2">
    <source>
        <dbReference type="EMBL" id="NXQ68604.1"/>
    </source>
</evidence>
<gene>
    <name evidence="2" type="primary">Cald1</name>
    <name evidence="2" type="ORF">QUIMEX_R03928</name>
</gene>